<dbReference type="SUPFAM" id="SSF51430">
    <property type="entry name" value="NAD(P)-linked oxidoreductase"/>
    <property type="match status" value="1"/>
</dbReference>
<dbReference type="OrthoDB" id="416253at2759"/>
<accession>A0A9E7K619</accession>
<gene>
    <name evidence="1" type="ORF">MUK42_03454</name>
</gene>
<sequence>MAKFFTLNTGAKIPSVGLGTWQSEPGLVGAAVIAAVKNDFSHRSDVRHSDGTHAPLLGSRRPTVSSWPLPSAVGVRAPFPAFIVGSSDPCSAPQGRMRSVLDSSRPRAFLRPLFSAMETRVSRSF</sequence>
<organism evidence="1 2">
    <name type="scientific">Musa troglodytarum</name>
    <name type="common">fe'i banana</name>
    <dbReference type="NCBI Taxonomy" id="320322"/>
    <lineage>
        <taxon>Eukaryota</taxon>
        <taxon>Viridiplantae</taxon>
        <taxon>Streptophyta</taxon>
        <taxon>Embryophyta</taxon>
        <taxon>Tracheophyta</taxon>
        <taxon>Spermatophyta</taxon>
        <taxon>Magnoliopsida</taxon>
        <taxon>Liliopsida</taxon>
        <taxon>Zingiberales</taxon>
        <taxon>Musaceae</taxon>
        <taxon>Musa</taxon>
    </lineage>
</organism>
<dbReference type="EMBL" id="CP097507">
    <property type="protein sequence ID" value="URE05901.1"/>
    <property type="molecule type" value="Genomic_DNA"/>
</dbReference>
<evidence type="ECO:0000313" key="2">
    <source>
        <dbReference type="Proteomes" id="UP001055439"/>
    </source>
</evidence>
<reference evidence="1" key="1">
    <citation type="submission" date="2022-05" db="EMBL/GenBank/DDBJ databases">
        <title>The Musa troglodytarum L. genome provides insights into the mechanism of non-climacteric behaviour and enrichment of carotenoids.</title>
        <authorList>
            <person name="Wang J."/>
        </authorList>
    </citation>
    <scope>NUCLEOTIDE SEQUENCE</scope>
    <source>
        <tissue evidence="1">Leaf</tissue>
    </source>
</reference>
<dbReference type="AlphaFoldDB" id="A0A9E7K619"/>
<proteinExistence type="predicted"/>
<name>A0A9E7K619_9LILI</name>
<dbReference type="Proteomes" id="UP001055439">
    <property type="component" value="Chromosome 5"/>
</dbReference>
<protein>
    <submittedName>
        <fullName evidence="1">Uncharacterized protein</fullName>
    </submittedName>
</protein>
<keyword evidence="2" id="KW-1185">Reference proteome</keyword>
<dbReference type="InterPro" id="IPR036812">
    <property type="entry name" value="NAD(P)_OxRdtase_dom_sf"/>
</dbReference>
<dbReference type="Gene3D" id="3.20.20.100">
    <property type="entry name" value="NADP-dependent oxidoreductase domain"/>
    <property type="match status" value="1"/>
</dbReference>
<evidence type="ECO:0000313" key="1">
    <source>
        <dbReference type="EMBL" id="URE05901.1"/>
    </source>
</evidence>